<dbReference type="Gene3D" id="1.10.1220.10">
    <property type="entry name" value="Met repressor-like"/>
    <property type="match status" value="1"/>
</dbReference>
<evidence type="ECO:0000313" key="2">
    <source>
        <dbReference type="Proteomes" id="UP000570517"/>
    </source>
</evidence>
<protein>
    <recommendedName>
        <fullName evidence="3">Antitoxin</fullName>
    </recommendedName>
</protein>
<dbReference type="RefSeq" id="WP_178359604.1">
    <property type="nucleotide sequence ID" value="NZ_JABFYL010000033.1"/>
</dbReference>
<accession>A0A850PLR5</accession>
<dbReference type="Proteomes" id="UP000570517">
    <property type="component" value="Unassembled WGS sequence"/>
</dbReference>
<gene>
    <name evidence="1" type="ORF">HLY00_3621</name>
</gene>
<reference evidence="1 2" key="1">
    <citation type="submission" date="2020-05" db="EMBL/GenBank/DDBJ databases">
        <title>Draft genome sequence of Mycobacterium hippocampi DL, isolated from European seabass, Dicentrarchus labrax, reared in fish farms.</title>
        <authorList>
            <person name="Stathopoulou P."/>
            <person name="Asimakis E."/>
            <person name="Tzokas K."/>
            <person name="Batargias C."/>
            <person name="Tsiamis G."/>
        </authorList>
    </citation>
    <scope>NUCLEOTIDE SEQUENCE [LARGE SCALE GENOMIC DNA]</scope>
    <source>
        <strain evidence="1 2">DL</strain>
    </source>
</reference>
<dbReference type="EMBL" id="JABFYL010000033">
    <property type="protein sequence ID" value="NVN51269.1"/>
    <property type="molecule type" value="Genomic_DNA"/>
</dbReference>
<dbReference type="SUPFAM" id="SSF47598">
    <property type="entry name" value="Ribbon-helix-helix"/>
    <property type="match status" value="1"/>
</dbReference>
<name>A0A850PLR5_9MYCO</name>
<dbReference type="InterPro" id="IPR013321">
    <property type="entry name" value="Arc_rbn_hlx_hlx"/>
</dbReference>
<evidence type="ECO:0000313" key="1">
    <source>
        <dbReference type="EMBL" id="NVN51269.1"/>
    </source>
</evidence>
<dbReference type="InterPro" id="IPR010985">
    <property type="entry name" value="Ribbon_hlx_hlx"/>
</dbReference>
<organism evidence="1 2">
    <name type="scientific">Mycolicibacterium hippocampi</name>
    <dbReference type="NCBI Taxonomy" id="659824"/>
    <lineage>
        <taxon>Bacteria</taxon>
        <taxon>Bacillati</taxon>
        <taxon>Actinomycetota</taxon>
        <taxon>Actinomycetes</taxon>
        <taxon>Mycobacteriales</taxon>
        <taxon>Mycobacteriaceae</taxon>
        <taxon>Mycolicibacterium</taxon>
    </lineage>
</organism>
<dbReference type="AlphaFoldDB" id="A0A850PLR5"/>
<comment type="caution">
    <text evidence="1">The sequence shown here is derived from an EMBL/GenBank/DDBJ whole genome shotgun (WGS) entry which is preliminary data.</text>
</comment>
<sequence>MAKTVTLRLSDGAYEAVKRYADADHTSMNSWIEGVLDVEDMRRRCEAHDQWMREHPDSVAFSEAWADRNLDELTKR</sequence>
<keyword evidence="2" id="KW-1185">Reference proteome</keyword>
<proteinExistence type="predicted"/>
<evidence type="ECO:0008006" key="3">
    <source>
        <dbReference type="Google" id="ProtNLM"/>
    </source>
</evidence>
<dbReference type="GO" id="GO:0006355">
    <property type="term" value="P:regulation of DNA-templated transcription"/>
    <property type="evidence" value="ECO:0007669"/>
    <property type="project" value="InterPro"/>
</dbReference>